<keyword evidence="4 7" id="KW-0378">Hydrolase</keyword>
<dbReference type="GO" id="GO:0009254">
    <property type="term" value="P:peptidoglycan turnover"/>
    <property type="evidence" value="ECO:0007669"/>
    <property type="project" value="TreeGrafter"/>
</dbReference>
<evidence type="ECO:0000313" key="8">
    <source>
        <dbReference type="Proteomes" id="UP000587760"/>
    </source>
</evidence>
<dbReference type="InterPro" id="IPR050226">
    <property type="entry name" value="NagZ_Beta-hexosaminidase"/>
</dbReference>
<dbReference type="InterPro" id="IPR036962">
    <property type="entry name" value="Glyco_hydro_3_N_sf"/>
</dbReference>
<dbReference type="RefSeq" id="WP_184742745.1">
    <property type="nucleotide sequence ID" value="NZ_JACHGJ010000001.1"/>
</dbReference>
<dbReference type="Gene3D" id="3.20.20.300">
    <property type="entry name" value="Glycoside hydrolase, family 3, N-terminal domain"/>
    <property type="match status" value="1"/>
</dbReference>
<feature type="domain" description="Glycoside hydrolase family 3 N-terminal" evidence="6">
    <location>
        <begin position="50"/>
        <end position="373"/>
    </location>
</feature>
<dbReference type="Pfam" id="PF00933">
    <property type="entry name" value="Glyco_hydro_3"/>
    <property type="match status" value="1"/>
</dbReference>
<evidence type="ECO:0000256" key="5">
    <source>
        <dbReference type="ARBA" id="ARBA00023295"/>
    </source>
</evidence>
<dbReference type="AlphaFoldDB" id="A0A841R889"/>
<evidence type="ECO:0000256" key="2">
    <source>
        <dbReference type="ARBA" id="ARBA00005336"/>
    </source>
</evidence>
<protein>
    <recommendedName>
        <fullName evidence="3">beta-N-acetylhexosaminidase</fullName>
        <ecNumber evidence="3">3.2.1.52</ecNumber>
    </recommendedName>
</protein>
<dbReference type="PANTHER" id="PTHR30480">
    <property type="entry name" value="BETA-HEXOSAMINIDASE-RELATED"/>
    <property type="match status" value="1"/>
</dbReference>
<dbReference type="InterPro" id="IPR017853">
    <property type="entry name" value="GH"/>
</dbReference>
<dbReference type="Gene3D" id="3.40.50.1700">
    <property type="entry name" value="Glycoside hydrolase family 3 C-terminal domain"/>
    <property type="match status" value="1"/>
</dbReference>
<dbReference type="SUPFAM" id="SSF51445">
    <property type="entry name" value="(Trans)glycosidases"/>
    <property type="match status" value="1"/>
</dbReference>
<proteinExistence type="inferred from homology"/>
<evidence type="ECO:0000313" key="7">
    <source>
        <dbReference type="EMBL" id="MBB6478682.1"/>
    </source>
</evidence>
<dbReference type="PANTHER" id="PTHR30480:SF13">
    <property type="entry name" value="BETA-HEXOSAMINIDASE"/>
    <property type="match status" value="1"/>
</dbReference>
<dbReference type="InterPro" id="IPR001764">
    <property type="entry name" value="Glyco_hydro_3_N"/>
</dbReference>
<evidence type="ECO:0000256" key="4">
    <source>
        <dbReference type="ARBA" id="ARBA00022801"/>
    </source>
</evidence>
<keyword evidence="5 7" id="KW-0326">Glycosidase</keyword>
<evidence type="ECO:0000256" key="3">
    <source>
        <dbReference type="ARBA" id="ARBA00012663"/>
    </source>
</evidence>
<comment type="caution">
    <text evidence="7">The sequence shown here is derived from an EMBL/GenBank/DDBJ whole genome shotgun (WGS) entry which is preliminary data.</text>
</comment>
<dbReference type="EC" id="3.2.1.52" evidence="3"/>
<dbReference type="GO" id="GO:0005975">
    <property type="term" value="P:carbohydrate metabolic process"/>
    <property type="evidence" value="ECO:0007669"/>
    <property type="project" value="InterPro"/>
</dbReference>
<evidence type="ECO:0000259" key="6">
    <source>
        <dbReference type="Pfam" id="PF00933"/>
    </source>
</evidence>
<dbReference type="InterPro" id="IPR036881">
    <property type="entry name" value="Glyco_hydro_3_C_sf"/>
</dbReference>
<sequence length="563" mass="62902">MVLKDIRCLIFAVFFLSIPLLNLISSEPQFYSEEDSQELIEEILSLMTDEEKIGQILMLGYMGDRPSDEIMKWVRDRGIGGIKIFGWNANDLSNLTYTISAMQEAAVANRFSIPLLIATDQEGGWVRHVRGNTSITPGNMALGASDYLYDAWKTGYYIGLELKTLGINMNFAPVVDVYLNPEADVIGPRAFSSDPVKTGIMGLSFYKGMDMAGVISTAKHFPGHGDTDKDSHGTLPRIDISLNQLMDVDLIPYKILIGDDVPSIMVGHLAFPLITEDSRPASLSKFFITDLLRDRLNYKGLIISDDLFMHGARSDGLPLPDVCEQGIRAGLDLLLVSRNPMEHEKIWNHLLNLIKADEGFADSVNRSVRQVLKTKMKYLKGPGAVPINPSDRGNPDDHLPAPGAADFFLQQALRSVSILKNLSLPLPEDSRYLLAGSFSSFFYEGRNRFNKSDFHRFSYNPDYREIVETAETISNWSSSYDYIIFNLHNQDSLQILKRLEHLKEKIIVFSVLTPVYLAEVPWVQNSIAVYGTGDESFRAGYAVLSGDYNPDSIVPVSMEGLTE</sequence>
<organism evidence="7 8">
    <name type="scientific">Spirochaeta isovalerica</name>
    <dbReference type="NCBI Taxonomy" id="150"/>
    <lineage>
        <taxon>Bacteria</taxon>
        <taxon>Pseudomonadati</taxon>
        <taxon>Spirochaetota</taxon>
        <taxon>Spirochaetia</taxon>
        <taxon>Spirochaetales</taxon>
        <taxon>Spirochaetaceae</taxon>
        <taxon>Spirochaeta</taxon>
    </lineage>
</organism>
<keyword evidence="8" id="KW-1185">Reference proteome</keyword>
<dbReference type="Proteomes" id="UP000587760">
    <property type="component" value="Unassembled WGS sequence"/>
</dbReference>
<dbReference type="GO" id="GO:0004563">
    <property type="term" value="F:beta-N-acetylhexosaminidase activity"/>
    <property type="evidence" value="ECO:0007669"/>
    <property type="project" value="UniProtKB-EC"/>
</dbReference>
<comment type="catalytic activity">
    <reaction evidence="1">
        <text>Hydrolysis of terminal non-reducing N-acetyl-D-hexosamine residues in N-acetyl-beta-D-hexosaminides.</text>
        <dbReference type="EC" id="3.2.1.52"/>
    </reaction>
</comment>
<name>A0A841R889_9SPIO</name>
<comment type="similarity">
    <text evidence="2">Belongs to the glycosyl hydrolase 3 family.</text>
</comment>
<reference evidence="7 8" key="1">
    <citation type="submission" date="2020-08" db="EMBL/GenBank/DDBJ databases">
        <title>Genomic Encyclopedia of Type Strains, Phase IV (KMG-IV): sequencing the most valuable type-strain genomes for metagenomic binning, comparative biology and taxonomic classification.</title>
        <authorList>
            <person name="Goeker M."/>
        </authorList>
    </citation>
    <scope>NUCLEOTIDE SEQUENCE [LARGE SCALE GENOMIC DNA]</scope>
    <source>
        <strain evidence="7 8">DSM 2461</strain>
    </source>
</reference>
<evidence type="ECO:0000256" key="1">
    <source>
        <dbReference type="ARBA" id="ARBA00001231"/>
    </source>
</evidence>
<accession>A0A841R889</accession>
<gene>
    <name evidence="7" type="ORF">HNR50_000315</name>
</gene>
<dbReference type="EMBL" id="JACHGJ010000001">
    <property type="protein sequence ID" value="MBB6478682.1"/>
    <property type="molecule type" value="Genomic_DNA"/>
</dbReference>